<evidence type="ECO:0008006" key="4">
    <source>
        <dbReference type="Google" id="ProtNLM"/>
    </source>
</evidence>
<reference evidence="2" key="1">
    <citation type="submission" date="2022-09" db="EMBL/GenBank/DDBJ databases">
        <title>genome sequence of Deinococcus rubellus.</title>
        <authorList>
            <person name="Srinivasan S."/>
        </authorList>
    </citation>
    <scope>NUCLEOTIDE SEQUENCE</scope>
    <source>
        <strain evidence="2">Ant6</strain>
    </source>
</reference>
<protein>
    <recommendedName>
        <fullName evidence="4">SURF1-like protein</fullName>
    </recommendedName>
</protein>
<dbReference type="Proteomes" id="UP001060261">
    <property type="component" value="Chromosome"/>
</dbReference>
<evidence type="ECO:0000313" key="3">
    <source>
        <dbReference type="Proteomes" id="UP001060261"/>
    </source>
</evidence>
<dbReference type="RefSeq" id="WP_260560492.1">
    <property type="nucleotide sequence ID" value="NZ_BAABEC010000027.1"/>
</dbReference>
<keyword evidence="1" id="KW-0472">Membrane</keyword>
<accession>A0ABY5YGN1</accession>
<sequence>MQQPAAQFRRVFLLIGLIALSLVFTWSASVYLRESRHTGEPLPILTLAQLIAHAQTAPGYVHLQGVTPDFTKMVVEDHYCRSFRCVDHFVPLFDSAHPGTQRVPVLSFITILPGDVNEARHPFNLRDPVMEGKVSSPGLSTNQVHNLRASGVLVDERTVLFERKALQGKVPPADGLDVLVPWFIGLPVALVTGLIAFVTRRPHEK</sequence>
<feature type="transmembrane region" description="Helical" evidence="1">
    <location>
        <begin position="179"/>
        <end position="199"/>
    </location>
</feature>
<keyword evidence="1" id="KW-0812">Transmembrane</keyword>
<evidence type="ECO:0000256" key="1">
    <source>
        <dbReference type="SAM" id="Phobius"/>
    </source>
</evidence>
<name>A0ABY5YGN1_9DEIO</name>
<gene>
    <name evidence="2" type="ORF">N0D28_00630</name>
</gene>
<keyword evidence="3" id="KW-1185">Reference proteome</keyword>
<feature type="transmembrane region" description="Helical" evidence="1">
    <location>
        <begin position="12"/>
        <end position="32"/>
    </location>
</feature>
<proteinExistence type="predicted"/>
<organism evidence="2 3">
    <name type="scientific">Deinococcus rubellus</name>
    <dbReference type="NCBI Taxonomy" id="1889240"/>
    <lineage>
        <taxon>Bacteria</taxon>
        <taxon>Thermotogati</taxon>
        <taxon>Deinococcota</taxon>
        <taxon>Deinococci</taxon>
        <taxon>Deinococcales</taxon>
        <taxon>Deinococcaceae</taxon>
        <taxon>Deinococcus</taxon>
    </lineage>
</organism>
<dbReference type="EMBL" id="CP104213">
    <property type="protein sequence ID" value="UWX64217.1"/>
    <property type="molecule type" value="Genomic_DNA"/>
</dbReference>
<keyword evidence="1" id="KW-1133">Transmembrane helix</keyword>
<evidence type="ECO:0000313" key="2">
    <source>
        <dbReference type="EMBL" id="UWX64217.1"/>
    </source>
</evidence>